<evidence type="ECO:0000313" key="4">
    <source>
        <dbReference type="Proteomes" id="UP000306317"/>
    </source>
</evidence>
<feature type="chain" id="PRO_5020864889" evidence="2">
    <location>
        <begin position="24"/>
        <end position="187"/>
    </location>
</feature>
<evidence type="ECO:0000256" key="2">
    <source>
        <dbReference type="SAM" id="SignalP"/>
    </source>
</evidence>
<keyword evidence="2" id="KW-0732">Signal</keyword>
<proteinExistence type="predicted"/>
<accession>A0A4S3KMK9</accession>
<evidence type="ECO:0000313" key="3">
    <source>
        <dbReference type="EMBL" id="THD10049.1"/>
    </source>
</evidence>
<feature type="region of interest" description="Disordered" evidence="1">
    <location>
        <begin position="149"/>
        <end position="187"/>
    </location>
</feature>
<comment type="caution">
    <text evidence="3">The sequence shown here is derived from an EMBL/GenBank/DDBJ whole genome shotgun (WGS) entry which is preliminary data.</text>
</comment>
<keyword evidence="4" id="KW-1185">Reference proteome</keyword>
<dbReference type="AlphaFoldDB" id="A0A4S3KMK9"/>
<protein>
    <submittedName>
        <fullName evidence="3">Uncharacterized protein</fullName>
    </submittedName>
</protein>
<dbReference type="Proteomes" id="UP000306317">
    <property type="component" value="Unassembled WGS sequence"/>
</dbReference>
<dbReference type="RefSeq" id="WP_246031016.1">
    <property type="nucleotide sequence ID" value="NZ_MWIO01000003.1"/>
</dbReference>
<reference evidence="3 4" key="1">
    <citation type="submission" date="2017-02" db="EMBL/GenBank/DDBJ databases">
        <title>Whole genome sequencing of Rhodanobacter lindaniclasticus DSM 17932.</title>
        <authorList>
            <person name="Kumar S."/>
            <person name="Patil P."/>
            <person name="Patil P.B."/>
        </authorList>
    </citation>
    <scope>NUCLEOTIDE SEQUENCE [LARGE SCALE GENOMIC DNA]</scope>
    <source>
        <strain evidence="3 4">DSM 17932</strain>
    </source>
</reference>
<name>A0A4S3KMK9_9GAMM</name>
<evidence type="ECO:0000256" key="1">
    <source>
        <dbReference type="SAM" id="MobiDB-lite"/>
    </source>
</evidence>
<feature type="signal peptide" evidence="2">
    <location>
        <begin position="1"/>
        <end position="23"/>
    </location>
</feature>
<gene>
    <name evidence="3" type="ORF">B1991_01085</name>
</gene>
<sequence length="187" mass="20350">MKFLQPALFTAMMLLAGTGTAMASSASLNEFTPKVLPVLVQVNAKGKVTDASPAMKLSPRLDRLLRQNLDELINQPATDHGRPVASQFVANLALTVTPRREGGYDARFAFVSGSPVPSGSWHWVHVDGHRLALARQDAFDRGVRLHHAHDMNRRGNHPAQRPEPSPSIRSTTTVARDLPMGTPGRGH</sequence>
<organism evidence="3 4">
    <name type="scientific">Rhodanobacter lindaniclasticus</name>
    <dbReference type="NCBI Taxonomy" id="75310"/>
    <lineage>
        <taxon>Bacteria</taxon>
        <taxon>Pseudomonadati</taxon>
        <taxon>Pseudomonadota</taxon>
        <taxon>Gammaproteobacteria</taxon>
        <taxon>Lysobacterales</taxon>
        <taxon>Rhodanobacteraceae</taxon>
        <taxon>Rhodanobacter</taxon>
    </lineage>
</organism>
<dbReference type="EMBL" id="MWIO01000003">
    <property type="protein sequence ID" value="THD10049.1"/>
    <property type="molecule type" value="Genomic_DNA"/>
</dbReference>